<dbReference type="Pfam" id="PF05970">
    <property type="entry name" value="PIF1"/>
    <property type="match status" value="1"/>
</dbReference>
<proteinExistence type="predicted"/>
<dbReference type="SMART" id="SM00382">
    <property type="entry name" value="AAA"/>
    <property type="match status" value="1"/>
</dbReference>
<keyword evidence="1" id="KW-0472">Membrane</keyword>
<dbReference type="CDD" id="cd18809">
    <property type="entry name" value="SF1_C_RecD"/>
    <property type="match status" value="1"/>
</dbReference>
<keyword evidence="1" id="KW-0812">Transmembrane</keyword>
<gene>
    <name evidence="3" type="ORF">ACFFK8_13225</name>
</gene>
<evidence type="ECO:0000313" key="3">
    <source>
        <dbReference type="EMBL" id="MFB9898723.1"/>
    </source>
</evidence>
<dbReference type="Proteomes" id="UP001589688">
    <property type="component" value="Unassembled WGS sequence"/>
</dbReference>
<dbReference type="InterPro" id="IPR051055">
    <property type="entry name" value="PIF1_helicase"/>
</dbReference>
<dbReference type="Gene3D" id="1.20.870.10">
    <property type="entry name" value="Son of sevenless (SoS) protein Chain: S domain 1"/>
    <property type="match status" value="1"/>
</dbReference>
<dbReference type="InterPro" id="IPR010285">
    <property type="entry name" value="DNA_helicase_pif1-like_DEAD"/>
</dbReference>
<dbReference type="Gene3D" id="3.40.50.300">
    <property type="entry name" value="P-loop containing nucleotide triphosphate hydrolases"/>
    <property type="match status" value="2"/>
</dbReference>
<keyword evidence="4" id="KW-1185">Reference proteome</keyword>
<organism evidence="3 4">
    <name type="scientific">Hallella seregens ATCC 51272</name>
    <dbReference type="NCBI Taxonomy" id="1336250"/>
    <lineage>
        <taxon>Bacteria</taxon>
        <taxon>Pseudomonadati</taxon>
        <taxon>Bacteroidota</taxon>
        <taxon>Bacteroidia</taxon>
        <taxon>Bacteroidales</taxon>
        <taxon>Prevotellaceae</taxon>
        <taxon>Hallella</taxon>
    </lineage>
</organism>
<dbReference type="InterPro" id="IPR003593">
    <property type="entry name" value="AAA+_ATPase"/>
</dbReference>
<dbReference type="EMBL" id="JBHLZF010000002">
    <property type="protein sequence ID" value="MFB9898723.1"/>
    <property type="molecule type" value="Genomic_DNA"/>
</dbReference>
<evidence type="ECO:0000313" key="4">
    <source>
        <dbReference type="Proteomes" id="UP001589688"/>
    </source>
</evidence>
<keyword evidence="1" id="KW-1133">Transmembrane helix</keyword>
<feature type="domain" description="AAA+ ATPase" evidence="2">
    <location>
        <begin position="17"/>
        <end position="226"/>
    </location>
</feature>
<dbReference type="SUPFAM" id="SSF52540">
    <property type="entry name" value="P-loop containing nucleoside triphosphate hydrolases"/>
    <property type="match status" value="2"/>
</dbReference>
<protein>
    <submittedName>
        <fullName evidence="3">ATP-dependent RecD-like DNA helicase</fullName>
    </submittedName>
</protein>
<evidence type="ECO:0000259" key="2">
    <source>
        <dbReference type="SMART" id="SM00382"/>
    </source>
</evidence>
<sequence length="620" mass="71104">MEQNKELRQAWDFVEHTGTSIFLTGKAGTGKTTFLKAIKERSAKRMIVVAPTGVAAINAGGVTIHSFFQLPFTPFIPGMAIKDRFDFGKEKRRIIRTLDMVVIDEISMVRSDLLDAVDSVLRRYRDRTQPFGGVQLLMIGDLQQLTPVVTPQDEEMLRPYYDTPYFFGSKALLQISYVTIQLTHVYRQQDQAFIDILNHIRDGRPTAGDMERLNARCRPAFFPKAEEGYIRLTTHNRLADNFNETELQKLKGRRYTYRAEIKDTFPEYSYPADVNLELKVGAQVMFIKNDGSGRHLYYNGRIGHVTALDEKGIEVKCPGDEEPIKVEPQEWENTKYAINERTKTIEPQVQGVFRQYPLRLAWAITIHKSQGLTFDRAIIDAGLSFASGQVYVALSRCKSLEGLVLASPISAGNVINDRRVAEYIAHQQEAAEASIRNLPGLKEEYFRFQLLDLFDFSTLFAAEQMVYRTLLEYFRSQPKLSTLHGNRILAFKARVVDVAYKWLAVIRSTPSDELHTDDFLQRVKRSAGYFLQTLEEELGDVITLTRQAKSQNQRGMEQMEERYKELWLAYLAKDKLLRRMEEEPFTVSAYMLAKQEAMLDALDVVAPGSVRRRAPRKRKS</sequence>
<accession>A0ABV5ZMV9</accession>
<reference evidence="3 4" key="1">
    <citation type="submission" date="2024-09" db="EMBL/GenBank/DDBJ databases">
        <authorList>
            <person name="Sun Q."/>
            <person name="Mori K."/>
        </authorList>
    </citation>
    <scope>NUCLEOTIDE SEQUENCE [LARGE SCALE GENOMIC DNA]</scope>
    <source>
        <strain evidence="3 4">ATCC 51272</strain>
    </source>
</reference>
<dbReference type="PANTHER" id="PTHR47642:SF7">
    <property type="entry name" value="ATP-DEPENDENT DNA HELICASE PIF1"/>
    <property type="match status" value="1"/>
</dbReference>
<dbReference type="InterPro" id="IPR027417">
    <property type="entry name" value="P-loop_NTPase"/>
</dbReference>
<evidence type="ECO:0000256" key="1">
    <source>
        <dbReference type="SAM" id="Phobius"/>
    </source>
</evidence>
<dbReference type="RefSeq" id="WP_027952264.1">
    <property type="nucleotide sequence ID" value="NZ_JADU01000015.1"/>
</dbReference>
<comment type="caution">
    <text evidence="3">The sequence shown here is derived from an EMBL/GenBank/DDBJ whole genome shotgun (WGS) entry which is preliminary data.</text>
</comment>
<feature type="transmembrane region" description="Helical" evidence="1">
    <location>
        <begin position="46"/>
        <end position="68"/>
    </location>
</feature>
<dbReference type="PANTHER" id="PTHR47642">
    <property type="entry name" value="ATP-DEPENDENT DNA HELICASE"/>
    <property type="match status" value="1"/>
</dbReference>
<name>A0ABV5ZMV9_9BACT</name>